<feature type="compositionally biased region" description="Basic and acidic residues" evidence="3">
    <location>
        <begin position="172"/>
        <end position="205"/>
    </location>
</feature>
<dbReference type="InterPro" id="IPR000504">
    <property type="entry name" value="RRM_dom"/>
</dbReference>
<dbReference type="PANTHER" id="PTHR23295">
    <property type="entry name" value="NUCLEAR RECEPTOR COACTIVATOR 5-RELATED"/>
    <property type="match status" value="1"/>
</dbReference>
<reference evidence="5" key="1">
    <citation type="submission" date="2022-01" db="EMBL/GenBank/DDBJ databases">
        <authorList>
            <person name="King R."/>
        </authorList>
    </citation>
    <scope>NUCLEOTIDE SEQUENCE</scope>
</reference>
<feature type="region of interest" description="Disordered" evidence="3">
    <location>
        <begin position="90"/>
        <end position="205"/>
    </location>
</feature>
<feature type="domain" description="RRM" evidence="4">
    <location>
        <begin position="17"/>
        <end position="87"/>
    </location>
</feature>
<dbReference type="AlphaFoldDB" id="A0A9N9XJU4"/>
<evidence type="ECO:0000313" key="6">
    <source>
        <dbReference type="Proteomes" id="UP001153712"/>
    </source>
</evidence>
<gene>
    <name evidence="5" type="ORF">PHYEVI_LOCUS3093</name>
</gene>
<keyword evidence="6" id="KW-1185">Reference proteome</keyword>
<feature type="region of interest" description="Disordered" evidence="3">
    <location>
        <begin position="434"/>
        <end position="457"/>
    </location>
</feature>
<dbReference type="SUPFAM" id="SSF52954">
    <property type="entry name" value="Class II aaRS ABD-related"/>
    <property type="match status" value="1"/>
</dbReference>
<feature type="compositionally biased region" description="Pro residues" evidence="3">
    <location>
        <begin position="127"/>
        <end position="142"/>
    </location>
</feature>
<evidence type="ECO:0000256" key="2">
    <source>
        <dbReference type="PROSITE-ProRule" id="PRU00176"/>
    </source>
</evidence>
<sequence length="478" mass="53883">MYRTDKQFMKNPATAAMRIYIGNLAKTVIANDLEQKFKQHGNIIGLSLNAGFAFIQFDTESEAQSAITVENGTMLCGRKIIVKQALDKSKSNMNQGGQQRGAPGPIPQRPPLQEPLIKPINNNLQPAPTPPPPPAQNVPPKPQFIENKPDFTEDIIEDDRPNVRPPVVPPRHIIDDMHKGGRGRKNERDFDRYSNRFEPPPKMDMYRENRDFFRGMPGNNYPPPPRNEVYQPPLLDIPPTQPDKNDCEIIVVAKQLTEYAEFIEQKLKNHGLLVDLLFPNEDVPIGKVLANISSRGCLYAILVMPVNEENRSLTLNILHGIPQEHRNMPVEDAIILISRDFEAYMKGEPMQSDPSQMTLLDRHPNPIQMLLNMLAENRQISSSQYDKLIGYLQERKALQHEYEVEEGLAPKEESDAKQVELQSRIMSILNKSNESSIPASITAPDPPSSEPTPILKDPTVQKALDSLMLGEMFKNMAG</sequence>
<proteinExistence type="predicted"/>
<evidence type="ECO:0000313" key="5">
    <source>
        <dbReference type="EMBL" id="CAG9856674.1"/>
    </source>
</evidence>
<dbReference type="PROSITE" id="PS50102">
    <property type="entry name" value="RRM"/>
    <property type="match status" value="1"/>
</dbReference>
<dbReference type="Pfam" id="PF00076">
    <property type="entry name" value="RRM_1"/>
    <property type="match status" value="1"/>
</dbReference>
<dbReference type="EMBL" id="OU900105">
    <property type="protein sequence ID" value="CAG9856674.1"/>
    <property type="molecule type" value="Genomic_DNA"/>
</dbReference>
<evidence type="ECO:0000256" key="3">
    <source>
        <dbReference type="SAM" id="MobiDB-lite"/>
    </source>
</evidence>
<dbReference type="Proteomes" id="UP001153712">
    <property type="component" value="Chromosome 12"/>
</dbReference>
<dbReference type="OrthoDB" id="10044938at2759"/>
<name>A0A9N9XJU4_PHYSR</name>
<dbReference type="InterPro" id="IPR036621">
    <property type="entry name" value="Anticodon-bd_dom_sf"/>
</dbReference>
<dbReference type="InterPro" id="IPR012677">
    <property type="entry name" value="Nucleotide-bd_a/b_plait_sf"/>
</dbReference>
<evidence type="ECO:0000256" key="1">
    <source>
        <dbReference type="ARBA" id="ARBA00022884"/>
    </source>
</evidence>
<dbReference type="InterPro" id="IPR035979">
    <property type="entry name" value="RBD_domain_sf"/>
</dbReference>
<protein>
    <recommendedName>
        <fullName evidence="4">RRM domain-containing protein</fullName>
    </recommendedName>
</protein>
<keyword evidence="1 2" id="KW-0694">RNA-binding</keyword>
<dbReference type="InterPro" id="IPR052600">
    <property type="entry name" value="Nuc_rcpt_coact/corep"/>
</dbReference>
<feature type="compositionally biased region" description="Pro residues" evidence="3">
    <location>
        <begin position="104"/>
        <end position="113"/>
    </location>
</feature>
<organism evidence="5 6">
    <name type="scientific">Phyllotreta striolata</name>
    <name type="common">Striped flea beetle</name>
    <name type="synonym">Crioceris striolata</name>
    <dbReference type="NCBI Taxonomy" id="444603"/>
    <lineage>
        <taxon>Eukaryota</taxon>
        <taxon>Metazoa</taxon>
        <taxon>Ecdysozoa</taxon>
        <taxon>Arthropoda</taxon>
        <taxon>Hexapoda</taxon>
        <taxon>Insecta</taxon>
        <taxon>Pterygota</taxon>
        <taxon>Neoptera</taxon>
        <taxon>Endopterygota</taxon>
        <taxon>Coleoptera</taxon>
        <taxon>Polyphaga</taxon>
        <taxon>Cucujiformia</taxon>
        <taxon>Chrysomeloidea</taxon>
        <taxon>Chrysomelidae</taxon>
        <taxon>Galerucinae</taxon>
        <taxon>Alticini</taxon>
        <taxon>Phyllotreta</taxon>
    </lineage>
</organism>
<dbReference type="GO" id="GO:0003723">
    <property type="term" value="F:RNA binding"/>
    <property type="evidence" value="ECO:0007669"/>
    <property type="project" value="UniProtKB-UniRule"/>
</dbReference>
<accession>A0A9N9XJU4</accession>
<dbReference type="SMART" id="SM00360">
    <property type="entry name" value="RRM"/>
    <property type="match status" value="1"/>
</dbReference>
<evidence type="ECO:0000259" key="4">
    <source>
        <dbReference type="PROSITE" id="PS50102"/>
    </source>
</evidence>
<dbReference type="Gene3D" id="3.40.50.800">
    <property type="entry name" value="Anticodon-binding domain"/>
    <property type="match status" value="1"/>
</dbReference>
<dbReference type="Gene3D" id="3.30.70.330">
    <property type="match status" value="1"/>
</dbReference>
<dbReference type="SUPFAM" id="SSF54928">
    <property type="entry name" value="RNA-binding domain, RBD"/>
    <property type="match status" value="1"/>
</dbReference>
<dbReference type="PANTHER" id="PTHR23295:SF6">
    <property type="entry name" value="NEOSIN, ISOFORM A"/>
    <property type="match status" value="1"/>
</dbReference>